<protein>
    <submittedName>
        <fullName evidence="1">Uncharacterized protein</fullName>
    </submittedName>
</protein>
<evidence type="ECO:0000313" key="1">
    <source>
        <dbReference type="EMBL" id="MBX74085.1"/>
    </source>
</evidence>
<dbReference type="AlphaFoldDB" id="A0A2P2R4G5"/>
<sequence>MHIFNHLHLYIPEDNHLRACWWAFIFGCTSLPISAPAPVSHPTHGTP</sequence>
<organism evidence="1">
    <name type="scientific">Rhizophora mucronata</name>
    <name type="common">Asiatic mangrove</name>
    <dbReference type="NCBI Taxonomy" id="61149"/>
    <lineage>
        <taxon>Eukaryota</taxon>
        <taxon>Viridiplantae</taxon>
        <taxon>Streptophyta</taxon>
        <taxon>Embryophyta</taxon>
        <taxon>Tracheophyta</taxon>
        <taxon>Spermatophyta</taxon>
        <taxon>Magnoliopsida</taxon>
        <taxon>eudicotyledons</taxon>
        <taxon>Gunneridae</taxon>
        <taxon>Pentapetalae</taxon>
        <taxon>rosids</taxon>
        <taxon>fabids</taxon>
        <taxon>Malpighiales</taxon>
        <taxon>Rhizophoraceae</taxon>
        <taxon>Rhizophora</taxon>
    </lineage>
</organism>
<dbReference type="EMBL" id="GGEC01093601">
    <property type="protein sequence ID" value="MBX74085.1"/>
    <property type="molecule type" value="Transcribed_RNA"/>
</dbReference>
<name>A0A2P2R4G5_RHIMU</name>
<proteinExistence type="predicted"/>
<accession>A0A2P2R4G5</accession>
<reference evidence="1" key="1">
    <citation type="submission" date="2018-02" db="EMBL/GenBank/DDBJ databases">
        <title>Rhizophora mucronata_Transcriptome.</title>
        <authorList>
            <person name="Meera S.P."/>
            <person name="Sreeshan A."/>
            <person name="Augustine A."/>
        </authorList>
    </citation>
    <scope>NUCLEOTIDE SEQUENCE</scope>
    <source>
        <tissue evidence="1">Leaf</tissue>
    </source>
</reference>